<sequence>MQNSPQQNNLQICAKNETWAWPHATQLPLCKDKLTDNVRCCLNWNHLACCAQPRCPLCGCRQPPNCCEIRYPDYIATKECEQRESYMAYLNSFRTTCICEPYAAIRVVPAGSSSDSDCRPDHDPCPCSYESCQPSDPCQPAYQPDPPCYVQCPPCYAQCSPCYVQSSQCYDPPQTDAVQAPYFEPCEPCYSSYQPHCAPCEPCINSELPCQECLPHPCGCYQVECCCNHMPPPPPCCYCNEPEDIPCYFRPTQVCPVRYSAPINCNWNHPCARPQKPSEKQSPVAES</sequence>
<evidence type="ECO:0000313" key="2">
    <source>
        <dbReference type="Proteomes" id="UP001497525"/>
    </source>
</evidence>
<dbReference type="Proteomes" id="UP001497525">
    <property type="component" value="Unassembled WGS sequence"/>
</dbReference>
<evidence type="ECO:0000313" key="1">
    <source>
        <dbReference type="EMBL" id="CAL5134105.1"/>
    </source>
</evidence>
<reference evidence="1" key="1">
    <citation type="submission" date="2024-06" db="EMBL/GenBank/DDBJ databases">
        <authorList>
            <person name="Liu X."/>
            <person name="Lenzi L."/>
            <person name="Haldenby T S."/>
            <person name="Uol C."/>
        </authorList>
    </citation>
    <scope>NUCLEOTIDE SEQUENCE</scope>
</reference>
<gene>
    <name evidence="1" type="ORF">CDAUBV1_LOCUS7331</name>
</gene>
<name>A0AAV2TAD3_CALDB</name>
<accession>A0AAV2TAD3</accession>
<organism evidence="1 2">
    <name type="scientific">Calicophoron daubneyi</name>
    <name type="common">Rumen fluke</name>
    <name type="synonym">Paramphistomum daubneyi</name>
    <dbReference type="NCBI Taxonomy" id="300641"/>
    <lineage>
        <taxon>Eukaryota</taxon>
        <taxon>Metazoa</taxon>
        <taxon>Spiralia</taxon>
        <taxon>Lophotrochozoa</taxon>
        <taxon>Platyhelminthes</taxon>
        <taxon>Trematoda</taxon>
        <taxon>Digenea</taxon>
        <taxon>Plagiorchiida</taxon>
        <taxon>Pronocephalata</taxon>
        <taxon>Paramphistomoidea</taxon>
        <taxon>Paramphistomidae</taxon>
        <taxon>Calicophoron</taxon>
    </lineage>
</organism>
<comment type="caution">
    <text evidence="1">The sequence shown here is derived from an EMBL/GenBank/DDBJ whole genome shotgun (WGS) entry which is preliminary data.</text>
</comment>
<dbReference type="EMBL" id="CAXLJL010000179">
    <property type="protein sequence ID" value="CAL5134105.1"/>
    <property type="molecule type" value="Genomic_DNA"/>
</dbReference>
<protein>
    <submittedName>
        <fullName evidence="1">Uncharacterized protein</fullName>
    </submittedName>
</protein>
<proteinExistence type="predicted"/>
<dbReference type="AlphaFoldDB" id="A0AAV2TAD3"/>